<gene>
    <name evidence="1" type="ordered locus">Cst_c16580</name>
</gene>
<keyword evidence="2" id="KW-1185">Reference proteome</keyword>
<evidence type="ECO:0000313" key="1">
    <source>
        <dbReference type="EMBL" id="AGC68642.1"/>
    </source>
</evidence>
<dbReference type="KEGG" id="css:Cst_c16580"/>
<sequence length="58" mass="7033">MECKNNNFLYFYIKNIESIQHGEQIHMGICITNIDIKCNIVYNLAEYIIKNYYGRIRR</sequence>
<name>L7VPF4_THES1</name>
<reference evidence="1 2" key="1">
    <citation type="journal article" date="2013" name="Genome Announc.">
        <title>Complete genome sequence of Clostridium stercorarium subsp. stercorarium strain DSM 8532, a thermophilic degrader of plant cell wall fibers.</title>
        <authorList>
            <person name="Poehlein A."/>
            <person name="Zverlov V.V."/>
            <person name="Daniel R."/>
            <person name="Schwarz W.H."/>
            <person name="Liebl W."/>
        </authorList>
    </citation>
    <scope>NUCLEOTIDE SEQUENCE [LARGE SCALE GENOMIC DNA]</scope>
    <source>
        <strain evidence="2">ATCC 35414 / DSM 8532 / NCIMB 11754</strain>
    </source>
</reference>
<dbReference type="EMBL" id="CP004044">
    <property type="protein sequence ID" value="AGC68642.1"/>
    <property type="molecule type" value="Genomic_DNA"/>
</dbReference>
<evidence type="ECO:0000313" key="2">
    <source>
        <dbReference type="Proteomes" id="UP000011220"/>
    </source>
</evidence>
<dbReference type="Proteomes" id="UP000011220">
    <property type="component" value="Chromosome"/>
</dbReference>
<proteinExistence type="predicted"/>
<protein>
    <submittedName>
        <fullName evidence="1">Uncharacterized protein</fullName>
    </submittedName>
</protein>
<dbReference type="AlphaFoldDB" id="L7VPF4"/>
<organism evidence="1 2">
    <name type="scientific">Thermoclostridium stercorarium (strain ATCC 35414 / DSM 8532 / NCIMB 11754)</name>
    <name type="common">Clostridium stercorarium</name>
    <dbReference type="NCBI Taxonomy" id="1121335"/>
    <lineage>
        <taxon>Bacteria</taxon>
        <taxon>Bacillati</taxon>
        <taxon>Bacillota</taxon>
        <taxon>Clostridia</taxon>
        <taxon>Eubacteriales</taxon>
        <taxon>Oscillospiraceae</taxon>
        <taxon>Thermoclostridium</taxon>
    </lineage>
</organism>
<accession>L7VPF4</accession>
<dbReference type="STRING" id="1121335.Cst_c16580"/>